<evidence type="ECO:0000313" key="3">
    <source>
        <dbReference type="WBParaSite" id="nRc.2.0.1.t21310-RA"/>
    </source>
</evidence>
<organism evidence="2 3">
    <name type="scientific">Romanomermis culicivorax</name>
    <name type="common">Nematode worm</name>
    <dbReference type="NCBI Taxonomy" id="13658"/>
    <lineage>
        <taxon>Eukaryota</taxon>
        <taxon>Metazoa</taxon>
        <taxon>Ecdysozoa</taxon>
        <taxon>Nematoda</taxon>
        <taxon>Enoplea</taxon>
        <taxon>Dorylaimia</taxon>
        <taxon>Mermithida</taxon>
        <taxon>Mermithoidea</taxon>
        <taxon>Mermithidae</taxon>
        <taxon>Romanomermis</taxon>
    </lineage>
</organism>
<reference evidence="3" key="1">
    <citation type="submission" date="2022-11" db="UniProtKB">
        <authorList>
            <consortium name="WormBaseParasite"/>
        </authorList>
    </citation>
    <scope>IDENTIFICATION</scope>
</reference>
<keyword evidence="1" id="KW-0472">Membrane</keyword>
<proteinExistence type="predicted"/>
<evidence type="ECO:0000256" key="1">
    <source>
        <dbReference type="SAM" id="Phobius"/>
    </source>
</evidence>
<name>A0A915J591_ROMCU</name>
<keyword evidence="1" id="KW-1133">Transmembrane helix</keyword>
<accession>A0A915J591</accession>
<keyword evidence="2" id="KW-1185">Reference proteome</keyword>
<sequence length="139" mass="16273">MLPLDAYSEKKRKCSVKFSMEYFHMLSLFAAYILHMKVKTRMTTKEVKNKSLSQNHILRKVTITESLIRCKLLFYLVGILLFLVQIDYIAATSRGRLDITVTCDLRYELFKSTTLQRQYVATYQPTCKKSMDTHSLSKN</sequence>
<dbReference type="WBParaSite" id="nRc.2.0.1.t21310-RA">
    <property type="protein sequence ID" value="nRc.2.0.1.t21310-RA"/>
    <property type="gene ID" value="nRc.2.0.1.g21310"/>
</dbReference>
<dbReference type="AlphaFoldDB" id="A0A915J591"/>
<evidence type="ECO:0000313" key="2">
    <source>
        <dbReference type="Proteomes" id="UP000887565"/>
    </source>
</evidence>
<feature type="transmembrane region" description="Helical" evidence="1">
    <location>
        <begin position="72"/>
        <end position="91"/>
    </location>
</feature>
<keyword evidence="1" id="KW-0812">Transmembrane</keyword>
<dbReference type="Proteomes" id="UP000887565">
    <property type="component" value="Unplaced"/>
</dbReference>
<protein>
    <submittedName>
        <fullName evidence="3">Uncharacterized protein</fullName>
    </submittedName>
</protein>
<feature type="transmembrane region" description="Helical" evidence="1">
    <location>
        <begin position="20"/>
        <end position="38"/>
    </location>
</feature>